<keyword evidence="1" id="KW-0175">Coiled coil</keyword>
<evidence type="ECO:0000313" key="3">
    <source>
        <dbReference type="EMBL" id="CAL1401979.1"/>
    </source>
</evidence>
<evidence type="ECO:0000256" key="1">
    <source>
        <dbReference type="SAM" id="Coils"/>
    </source>
</evidence>
<evidence type="ECO:0000256" key="2">
    <source>
        <dbReference type="SAM" id="MobiDB-lite"/>
    </source>
</evidence>
<dbReference type="EMBL" id="OZ034820">
    <property type="protein sequence ID" value="CAL1401979.1"/>
    <property type="molecule type" value="Genomic_DNA"/>
</dbReference>
<dbReference type="AlphaFoldDB" id="A0AAV2FVJ1"/>
<proteinExistence type="predicted"/>
<organism evidence="3 4">
    <name type="scientific">Linum trigynum</name>
    <dbReference type="NCBI Taxonomy" id="586398"/>
    <lineage>
        <taxon>Eukaryota</taxon>
        <taxon>Viridiplantae</taxon>
        <taxon>Streptophyta</taxon>
        <taxon>Embryophyta</taxon>
        <taxon>Tracheophyta</taxon>
        <taxon>Spermatophyta</taxon>
        <taxon>Magnoliopsida</taxon>
        <taxon>eudicotyledons</taxon>
        <taxon>Gunneridae</taxon>
        <taxon>Pentapetalae</taxon>
        <taxon>rosids</taxon>
        <taxon>fabids</taxon>
        <taxon>Malpighiales</taxon>
        <taxon>Linaceae</taxon>
        <taxon>Linum</taxon>
    </lineage>
</organism>
<feature type="coiled-coil region" evidence="1">
    <location>
        <begin position="80"/>
        <end position="111"/>
    </location>
</feature>
<protein>
    <submittedName>
        <fullName evidence="3">Uncharacterized protein</fullName>
    </submittedName>
</protein>
<sequence>MENIEADHEKEICTYDRYPQTTLQSRHQSFKISDDYSRRSFPSQEIKSSRQTTYHKKEDPSPKISPESTLRLSSDWKSLHEEIMGRLARVKELMEEEKNKKEQEAASARSIDINKHDASSCSIHGEEVKVEVEVEEEKDKVLVDGLAIVTCEDDAQVLISSQEVGVGIRFGKTKPDRTEYKSNRNRINVIRFGIRKRKGHISETRVLSTEPNFRIPNRKTELL</sequence>
<name>A0AAV2FVJ1_9ROSI</name>
<dbReference type="Proteomes" id="UP001497516">
    <property type="component" value="Chromosome 7"/>
</dbReference>
<keyword evidence="4" id="KW-1185">Reference proteome</keyword>
<reference evidence="3 4" key="1">
    <citation type="submission" date="2024-04" db="EMBL/GenBank/DDBJ databases">
        <authorList>
            <person name="Fracassetti M."/>
        </authorList>
    </citation>
    <scope>NUCLEOTIDE SEQUENCE [LARGE SCALE GENOMIC DNA]</scope>
</reference>
<evidence type="ECO:0000313" key="4">
    <source>
        <dbReference type="Proteomes" id="UP001497516"/>
    </source>
</evidence>
<gene>
    <name evidence="3" type="ORF">LTRI10_LOCUS42013</name>
</gene>
<feature type="compositionally biased region" description="Polar residues" evidence="2">
    <location>
        <begin position="40"/>
        <end position="52"/>
    </location>
</feature>
<accession>A0AAV2FVJ1</accession>
<feature type="region of interest" description="Disordered" evidence="2">
    <location>
        <begin position="24"/>
        <end position="70"/>
    </location>
</feature>